<evidence type="ECO:0000313" key="2">
    <source>
        <dbReference type="EMBL" id="KNG94389.1"/>
    </source>
</evidence>
<sequence>MTFTQSVKTCFRKYFTFSGRASRSEYWWFFLFLVLGSIVASILDSMIFGAVEVDTGPGSVGVESNGPLGSLFSLATFIPALAAGWRRMHDTGKSGLYLLYPLIVMIGIAVFAMFTGAFEQMSTGDIGTAFTGVLGIVLMIALVVLAISPLLVLWWLTRPSQPGPNEYGPNPHEVPS</sequence>
<keyword evidence="1" id="KW-0812">Transmembrane</keyword>
<organism evidence="2 3">
    <name type="scientific">Pseudaestuariivita atlantica</name>
    <dbReference type="NCBI Taxonomy" id="1317121"/>
    <lineage>
        <taxon>Bacteria</taxon>
        <taxon>Pseudomonadati</taxon>
        <taxon>Pseudomonadota</taxon>
        <taxon>Alphaproteobacteria</taxon>
        <taxon>Rhodobacterales</taxon>
        <taxon>Paracoccaceae</taxon>
        <taxon>Pseudaestuariivita</taxon>
    </lineage>
</organism>
<dbReference type="PATRIC" id="fig|1317121.7.peg.2483"/>
<keyword evidence="1" id="KW-0472">Membrane</keyword>
<dbReference type="GO" id="GO:0005886">
    <property type="term" value="C:plasma membrane"/>
    <property type="evidence" value="ECO:0007669"/>
    <property type="project" value="TreeGrafter"/>
</dbReference>
<evidence type="ECO:0008006" key="4">
    <source>
        <dbReference type="Google" id="ProtNLM"/>
    </source>
</evidence>
<reference evidence="2 3" key="1">
    <citation type="journal article" date="2015" name="Int. J. Syst. Evol. Microbiol.">
        <title>Aestuariivita atlantica sp. nov., isolated from deep sea sediment of the Atlantic Ocean.</title>
        <authorList>
            <person name="Li G."/>
            <person name="Lai Q."/>
            <person name="Du Y."/>
            <person name="Liu X."/>
            <person name="Sun F."/>
            <person name="Shao Z."/>
        </authorList>
    </citation>
    <scope>NUCLEOTIDE SEQUENCE [LARGE SCALE GENOMIC DNA]</scope>
    <source>
        <strain evidence="2 3">22II-S11-z3</strain>
    </source>
</reference>
<evidence type="ECO:0000256" key="1">
    <source>
        <dbReference type="SAM" id="Phobius"/>
    </source>
</evidence>
<keyword evidence="1" id="KW-1133">Transmembrane helix</keyword>
<dbReference type="Proteomes" id="UP000036938">
    <property type="component" value="Unassembled WGS sequence"/>
</dbReference>
<gene>
    <name evidence="2" type="ORF">ATO11_09360</name>
</gene>
<evidence type="ECO:0000313" key="3">
    <source>
        <dbReference type="Proteomes" id="UP000036938"/>
    </source>
</evidence>
<feature type="transmembrane region" description="Helical" evidence="1">
    <location>
        <begin position="97"/>
        <end position="118"/>
    </location>
</feature>
<feature type="transmembrane region" description="Helical" evidence="1">
    <location>
        <begin position="68"/>
        <end position="85"/>
    </location>
</feature>
<dbReference type="EMBL" id="AQQZ01000003">
    <property type="protein sequence ID" value="KNG94389.1"/>
    <property type="molecule type" value="Genomic_DNA"/>
</dbReference>
<accession>A0A0L1JRG1</accession>
<name>A0A0L1JRG1_9RHOB</name>
<dbReference type="InterPro" id="IPR008523">
    <property type="entry name" value="DUF805"/>
</dbReference>
<dbReference type="Pfam" id="PF05656">
    <property type="entry name" value="DUF805"/>
    <property type="match status" value="1"/>
</dbReference>
<dbReference type="AlphaFoldDB" id="A0A0L1JRG1"/>
<dbReference type="PANTHER" id="PTHR34980:SF2">
    <property type="entry name" value="INNER MEMBRANE PROTEIN YHAH-RELATED"/>
    <property type="match status" value="1"/>
</dbReference>
<proteinExistence type="predicted"/>
<dbReference type="PANTHER" id="PTHR34980">
    <property type="entry name" value="INNER MEMBRANE PROTEIN-RELATED-RELATED"/>
    <property type="match status" value="1"/>
</dbReference>
<protein>
    <recommendedName>
        <fullName evidence="4">DUF805 domain-containing protein</fullName>
    </recommendedName>
</protein>
<keyword evidence="3" id="KW-1185">Reference proteome</keyword>
<comment type="caution">
    <text evidence="2">The sequence shown here is derived from an EMBL/GenBank/DDBJ whole genome shotgun (WGS) entry which is preliminary data.</text>
</comment>
<dbReference type="OrthoDB" id="9812349at2"/>
<feature type="transmembrane region" description="Helical" evidence="1">
    <location>
        <begin position="130"/>
        <end position="156"/>
    </location>
</feature>
<feature type="transmembrane region" description="Helical" evidence="1">
    <location>
        <begin position="26"/>
        <end position="48"/>
    </location>
</feature>
<dbReference type="STRING" id="1317121.ATO11_09360"/>
<dbReference type="RefSeq" id="WP_050530548.1">
    <property type="nucleotide sequence ID" value="NZ_AQQZ01000003.1"/>
</dbReference>